<accession>A0A517DUE2</accession>
<feature type="transmembrane region" description="Helical" evidence="1">
    <location>
        <begin position="6"/>
        <end position="27"/>
    </location>
</feature>
<keyword evidence="1" id="KW-1133">Transmembrane helix</keyword>
<dbReference type="AlphaFoldDB" id="A0A517DUE2"/>
<dbReference type="KEGG" id="sted:SPTER_23170"/>
<keyword evidence="1" id="KW-0472">Membrane</keyword>
<reference evidence="2 3" key="1">
    <citation type="submission" date="2019-02" db="EMBL/GenBank/DDBJ databases">
        <title>Closed genome of Sporomusa termitida DSM 4440.</title>
        <authorList>
            <person name="Poehlein A."/>
            <person name="Daniel R."/>
        </authorList>
    </citation>
    <scope>NUCLEOTIDE SEQUENCE [LARGE SCALE GENOMIC DNA]</scope>
    <source>
        <strain evidence="2 3">DSM 4440</strain>
    </source>
</reference>
<organism evidence="2 3">
    <name type="scientific">Sporomusa termitida</name>
    <dbReference type="NCBI Taxonomy" id="2377"/>
    <lineage>
        <taxon>Bacteria</taxon>
        <taxon>Bacillati</taxon>
        <taxon>Bacillota</taxon>
        <taxon>Negativicutes</taxon>
        <taxon>Selenomonadales</taxon>
        <taxon>Sporomusaceae</taxon>
        <taxon>Sporomusa</taxon>
    </lineage>
</organism>
<evidence type="ECO:0000313" key="2">
    <source>
        <dbReference type="EMBL" id="QDR80974.1"/>
    </source>
</evidence>
<keyword evidence="1" id="KW-0812">Transmembrane</keyword>
<sequence>MNFKDINNFTIWGLSISAILNLFFLYLELNSQRCGAQEGKEKASAEKKLKDEVAELRKEILSLKNKINTP</sequence>
<dbReference type="Proteomes" id="UP000320776">
    <property type="component" value="Chromosome"/>
</dbReference>
<protein>
    <submittedName>
        <fullName evidence="2">Uncharacterized protein</fullName>
    </submittedName>
</protein>
<evidence type="ECO:0000313" key="3">
    <source>
        <dbReference type="Proteomes" id="UP000320776"/>
    </source>
</evidence>
<evidence type="ECO:0000256" key="1">
    <source>
        <dbReference type="SAM" id="Phobius"/>
    </source>
</evidence>
<gene>
    <name evidence="2" type="ORF">SPTER_23170</name>
</gene>
<proteinExistence type="predicted"/>
<keyword evidence="3" id="KW-1185">Reference proteome</keyword>
<name>A0A517DUE2_9FIRM</name>
<dbReference type="RefSeq" id="WP_144350519.1">
    <property type="nucleotide sequence ID" value="NZ_CP036259.1"/>
</dbReference>
<dbReference type="EMBL" id="CP036259">
    <property type="protein sequence ID" value="QDR80974.1"/>
    <property type="molecule type" value="Genomic_DNA"/>
</dbReference>